<evidence type="ECO:0000259" key="1">
    <source>
        <dbReference type="Pfam" id="PF14213"/>
    </source>
</evidence>
<organism evidence="2 3">
    <name type="scientific">Leptospira jelokensis</name>
    <dbReference type="NCBI Taxonomy" id="2484931"/>
    <lineage>
        <taxon>Bacteria</taxon>
        <taxon>Pseudomonadati</taxon>
        <taxon>Spirochaetota</taxon>
        <taxon>Spirochaetia</taxon>
        <taxon>Leptospirales</taxon>
        <taxon>Leptospiraceae</taxon>
        <taxon>Leptospira</taxon>
    </lineage>
</organism>
<dbReference type="RefSeq" id="WP_135645019.1">
    <property type="nucleotide sequence ID" value="NZ_RQGH01000035.1"/>
</dbReference>
<dbReference type="Pfam" id="PF14213">
    <property type="entry name" value="DUF4325"/>
    <property type="match status" value="1"/>
</dbReference>
<dbReference type="AlphaFoldDB" id="A0A4Z0ZZT8"/>
<keyword evidence="3" id="KW-1185">Reference proteome</keyword>
<evidence type="ECO:0000313" key="3">
    <source>
        <dbReference type="Proteomes" id="UP000297567"/>
    </source>
</evidence>
<protein>
    <submittedName>
        <fullName evidence="2">DUF4325 domain-containing protein</fullName>
    </submittedName>
</protein>
<comment type="caution">
    <text evidence="2">The sequence shown here is derived from an EMBL/GenBank/DDBJ whole genome shotgun (WGS) entry which is preliminary data.</text>
</comment>
<evidence type="ECO:0000313" key="2">
    <source>
        <dbReference type="EMBL" id="TGL58580.1"/>
    </source>
</evidence>
<gene>
    <name evidence="2" type="ORF">EHQ62_16925</name>
</gene>
<dbReference type="InterPro" id="IPR025474">
    <property type="entry name" value="DUF4325"/>
</dbReference>
<accession>A0A4Z0ZZT8</accession>
<proteinExistence type="predicted"/>
<feature type="domain" description="DUF4325" evidence="1">
    <location>
        <begin position="19"/>
        <end position="81"/>
    </location>
</feature>
<dbReference type="Proteomes" id="UP000297567">
    <property type="component" value="Unassembled WGS sequence"/>
</dbReference>
<name>A0A4Z0ZZT8_9LEPT</name>
<reference evidence="2" key="1">
    <citation type="journal article" date="2019" name="PLoS Negl. Trop. Dis.">
        <title>Revisiting the worldwide diversity of Leptospira species in the environment.</title>
        <authorList>
            <person name="Vincent A.T."/>
            <person name="Schiettekatte O."/>
            <person name="Bourhy P."/>
            <person name="Veyrier F.J."/>
            <person name="Picardeau M."/>
        </authorList>
    </citation>
    <scope>NUCLEOTIDE SEQUENCE [LARGE SCALE GENOMIC DNA]</scope>
    <source>
        <strain evidence="2">201702451</strain>
    </source>
</reference>
<dbReference type="EMBL" id="RQGH01000035">
    <property type="protein sequence ID" value="TGL58580.1"/>
    <property type="molecule type" value="Genomic_DNA"/>
</dbReference>
<sequence>MTFKIFDHIGKSGLDSDKAVRFINEVVVPNSITSEEKIVLDFFGIHNVNSSFVNALFLNLFVKFGSEIVSNRLKVINCRSNIADIVEAGIDYSFERSKELIAT</sequence>